<name>A0AAD1Y378_EUPCR</name>
<protein>
    <submittedName>
        <fullName evidence="2">Uncharacterized protein</fullName>
    </submittedName>
</protein>
<keyword evidence="1" id="KW-0175">Coiled coil</keyword>
<dbReference type="Proteomes" id="UP001295684">
    <property type="component" value="Unassembled WGS sequence"/>
</dbReference>
<reference evidence="2" key="1">
    <citation type="submission" date="2023-07" db="EMBL/GenBank/DDBJ databases">
        <authorList>
            <consortium name="AG Swart"/>
            <person name="Singh M."/>
            <person name="Singh A."/>
            <person name="Seah K."/>
            <person name="Emmerich C."/>
        </authorList>
    </citation>
    <scope>NUCLEOTIDE SEQUENCE</scope>
    <source>
        <strain evidence="2">DP1</strain>
    </source>
</reference>
<evidence type="ECO:0000256" key="1">
    <source>
        <dbReference type="SAM" id="Coils"/>
    </source>
</evidence>
<comment type="caution">
    <text evidence="2">The sequence shown here is derived from an EMBL/GenBank/DDBJ whole genome shotgun (WGS) entry which is preliminary data.</text>
</comment>
<organism evidence="2 3">
    <name type="scientific">Euplotes crassus</name>
    <dbReference type="NCBI Taxonomy" id="5936"/>
    <lineage>
        <taxon>Eukaryota</taxon>
        <taxon>Sar</taxon>
        <taxon>Alveolata</taxon>
        <taxon>Ciliophora</taxon>
        <taxon>Intramacronucleata</taxon>
        <taxon>Spirotrichea</taxon>
        <taxon>Hypotrichia</taxon>
        <taxon>Euplotida</taxon>
        <taxon>Euplotidae</taxon>
        <taxon>Moneuplotes</taxon>
    </lineage>
</organism>
<evidence type="ECO:0000313" key="3">
    <source>
        <dbReference type="Proteomes" id="UP001295684"/>
    </source>
</evidence>
<dbReference type="EMBL" id="CAMPGE010026135">
    <property type="protein sequence ID" value="CAI2383829.1"/>
    <property type="molecule type" value="Genomic_DNA"/>
</dbReference>
<sequence length="427" mass="49988">MGNSNICGCIEENRRVPIKEGSKAMYIFQQGDGLSKYMSMKARQDDILLPGKRSDYIIKNIGGYNYPLINEMAEKEIRYQISMRISQLNEEISENRALIRKSKRMMDFENKENLKKEKQNIEMKRDRLKELKGSLSKIKERYRHHIRYGDSTHSPSESFHQPIRVKAIPSLEGLLREKLQENPQDLKDCLRFDSKNKLIMLCFMLNTAYGVSFFHTLMNYFITYEWILPKLCVLRIWGIDQNTLEQVRVLLSEYLPSELKTLDLRCSADQPQHFKMLLTALRDEGNLKINSVNLGSFKFITHKVDKQNEGENLARETIEYFARISERLEFSHCLFQCDSFTLDSNIDYTLATIDFNRCIFKHKRKIEKSPILTFMKAFNNDKFCAMLESIRITDETLTIDTETISKSISWKSEVFLDKEGSTLPSFG</sequence>
<keyword evidence="3" id="KW-1185">Reference proteome</keyword>
<proteinExistence type="predicted"/>
<gene>
    <name evidence="2" type="ORF">ECRASSUSDP1_LOCUS25341</name>
</gene>
<feature type="coiled-coil region" evidence="1">
    <location>
        <begin position="111"/>
        <end position="141"/>
    </location>
</feature>
<accession>A0AAD1Y378</accession>
<evidence type="ECO:0000313" key="2">
    <source>
        <dbReference type="EMBL" id="CAI2383829.1"/>
    </source>
</evidence>
<dbReference type="AlphaFoldDB" id="A0AAD1Y378"/>